<protein>
    <submittedName>
        <fullName evidence="2">Uncharacterized protein</fullName>
    </submittedName>
</protein>
<dbReference type="AlphaFoldDB" id="A0A6A5SPX5"/>
<accession>A0A6A5SPX5</accession>
<gene>
    <name evidence="2" type="ORF">EJ02DRAFT_163914</name>
</gene>
<dbReference type="Proteomes" id="UP000800038">
    <property type="component" value="Unassembled WGS sequence"/>
</dbReference>
<evidence type="ECO:0000313" key="3">
    <source>
        <dbReference type="Proteomes" id="UP000800038"/>
    </source>
</evidence>
<dbReference type="EMBL" id="ML976033">
    <property type="protein sequence ID" value="KAF1942651.1"/>
    <property type="molecule type" value="Genomic_DNA"/>
</dbReference>
<reference evidence="2" key="1">
    <citation type="journal article" date="2020" name="Stud. Mycol.">
        <title>101 Dothideomycetes genomes: a test case for predicting lifestyles and emergence of pathogens.</title>
        <authorList>
            <person name="Haridas S."/>
            <person name="Albert R."/>
            <person name="Binder M."/>
            <person name="Bloem J."/>
            <person name="Labutti K."/>
            <person name="Salamov A."/>
            <person name="Andreopoulos B."/>
            <person name="Baker S."/>
            <person name="Barry K."/>
            <person name="Bills G."/>
            <person name="Bluhm B."/>
            <person name="Cannon C."/>
            <person name="Castanera R."/>
            <person name="Culley D."/>
            <person name="Daum C."/>
            <person name="Ezra D."/>
            <person name="Gonzalez J."/>
            <person name="Henrissat B."/>
            <person name="Kuo A."/>
            <person name="Liang C."/>
            <person name="Lipzen A."/>
            <person name="Lutzoni F."/>
            <person name="Magnuson J."/>
            <person name="Mondo S."/>
            <person name="Nolan M."/>
            <person name="Ohm R."/>
            <person name="Pangilinan J."/>
            <person name="Park H.-J."/>
            <person name="Ramirez L."/>
            <person name="Alfaro M."/>
            <person name="Sun H."/>
            <person name="Tritt A."/>
            <person name="Yoshinaga Y."/>
            <person name="Zwiers L.-H."/>
            <person name="Turgeon B."/>
            <person name="Goodwin S."/>
            <person name="Spatafora J."/>
            <person name="Crous P."/>
            <person name="Grigoriev I."/>
        </authorList>
    </citation>
    <scope>NUCLEOTIDE SEQUENCE</scope>
    <source>
        <strain evidence="2">CBS 161.51</strain>
    </source>
</reference>
<sequence>MLDSHHYRYLTRILAIRLHIQAHANRTLSCICSAILQARGSLPQRFSNRILTSRCPRQYLIASRYRSLLTGLKSRQKVPRCSCTTVLLSSLADRMPCRVTTRRARIARTVRQDDCSAASACSQQIPSVTAKKPGICIVITARRMSSGRRSRKQKNESRPVTQKPGT</sequence>
<feature type="region of interest" description="Disordered" evidence="1">
    <location>
        <begin position="144"/>
        <end position="166"/>
    </location>
</feature>
<evidence type="ECO:0000313" key="2">
    <source>
        <dbReference type="EMBL" id="KAF1942651.1"/>
    </source>
</evidence>
<organism evidence="2 3">
    <name type="scientific">Clathrospora elynae</name>
    <dbReference type="NCBI Taxonomy" id="706981"/>
    <lineage>
        <taxon>Eukaryota</taxon>
        <taxon>Fungi</taxon>
        <taxon>Dikarya</taxon>
        <taxon>Ascomycota</taxon>
        <taxon>Pezizomycotina</taxon>
        <taxon>Dothideomycetes</taxon>
        <taxon>Pleosporomycetidae</taxon>
        <taxon>Pleosporales</taxon>
        <taxon>Diademaceae</taxon>
        <taxon>Clathrospora</taxon>
    </lineage>
</organism>
<keyword evidence="3" id="KW-1185">Reference proteome</keyword>
<name>A0A6A5SPX5_9PLEO</name>
<evidence type="ECO:0000256" key="1">
    <source>
        <dbReference type="SAM" id="MobiDB-lite"/>
    </source>
</evidence>
<proteinExistence type="predicted"/>